<comment type="caution">
    <text evidence="6">The sequence shown here is derived from an EMBL/GenBank/DDBJ whole genome shotgun (WGS) entry which is preliminary data.</text>
</comment>
<dbReference type="PANTHER" id="PTHR10730:SF53">
    <property type="entry name" value="GLYCOSYLTRANSFERASE 25 FAMILY MEMBER"/>
    <property type="match status" value="1"/>
</dbReference>
<evidence type="ECO:0000313" key="6">
    <source>
        <dbReference type="EMBL" id="CAK8674772.1"/>
    </source>
</evidence>
<organism evidence="6 7">
    <name type="scientific">Clavelina lepadiformis</name>
    <name type="common">Light-bulb sea squirt</name>
    <name type="synonym">Ascidia lepadiformis</name>
    <dbReference type="NCBI Taxonomy" id="159417"/>
    <lineage>
        <taxon>Eukaryota</taxon>
        <taxon>Metazoa</taxon>
        <taxon>Chordata</taxon>
        <taxon>Tunicata</taxon>
        <taxon>Ascidiacea</taxon>
        <taxon>Aplousobranchia</taxon>
        <taxon>Clavelinidae</taxon>
        <taxon>Clavelina</taxon>
    </lineage>
</organism>
<comment type="similarity">
    <text evidence="1">Belongs to the glycosyltransferase 25 family.</text>
</comment>
<dbReference type="CDD" id="cd06532">
    <property type="entry name" value="Glyco_transf_25"/>
    <property type="match status" value="1"/>
</dbReference>
<keyword evidence="2" id="KW-0328">Glycosyltransferase</keyword>
<accession>A0ABP0F502</accession>
<dbReference type="InterPro" id="IPR050757">
    <property type="entry name" value="Collagen_mod_GT25"/>
</dbReference>
<feature type="domain" description="Glycosyl transferase family 25" evidence="5">
    <location>
        <begin position="347"/>
        <end position="530"/>
    </location>
</feature>
<evidence type="ECO:0000259" key="5">
    <source>
        <dbReference type="Pfam" id="PF01755"/>
    </source>
</evidence>
<keyword evidence="4" id="KW-0732">Signal</keyword>
<dbReference type="InterPro" id="IPR002654">
    <property type="entry name" value="Glyco_trans_25"/>
</dbReference>
<protein>
    <recommendedName>
        <fullName evidence="5">Glycosyl transferase family 25 domain-containing protein</fullName>
    </recommendedName>
</protein>
<gene>
    <name evidence="6" type="ORF">CVLEPA_LOCUS4438</name>
</gene>
<evidence type="ECO:0000256" key="2">
    <source>
        <dbReference type="ARBA" id="ARBA00022676"/>
    </source>
</evidence>
<keyword evidence="7" id="KW-1185">Reference proteome</keyword>
<reference evidence="6 7" key="1">
    <citation type="submission" date="2024-02" db="EMBL/GenBank/DDBJ databases">
        <authorList>
            <person name="Daric V."/>
            <person name="Darras S."/>
        </authorList>
    </citation>
    <scope>NUCLEOTIDE SEQUENCE [LARGE SCALE GENOMIC DNA]</scope>
</reference>
<proteinExistence type="inferred from homology"/>
<dbReference type="SUPFAM" id="SSF53448">
    <property type="entry name" value="Nucleotide-diphospho-sugar transferases"/>
    <property type="match status" value="1"/>
</dbReference>
<feature type="signal peptide" evidence="4">
    <location>
        <begin position="1"/>
        <end position="21"/>
    </location>
</feature>
<dbReference type="Gene3D" id="3.90.550.10">
    <property type="entry name" value="Spore Coat Polysaccharide Biosynthesis Protein SpsA, Chain A"/>
    <property type="match status" value="1"/>
</dbReference>
<evidence type="ECO:0000256" key="4">
    <source>
        <dbReference type="SAM" id="SignalP"/>
    </source>
</evidence>
<dbReference type="Pfam" id="PF01755">
    <property type="entry name" value="Glyco_transf_25"/>
    <property type="match status" value="1"/>
</dbReference>
<keyword evidence="3" id="KW-0808">Transferase</keyword>
<evidence type="ECO:0000256" key="1">
    <source>
        <dbReference type="ARBA" id="ARBA00006721"/>
    </source>
</evidence>
<dbReference type="Proteomes" id="UP001642483">
    <property type="component" value="Unassembled WGS sequence"/>
</dbReference>
<dbReference type="EMBL" id="CAWYQH010000013">
    <property type="protein sequence ID" value="CAK8674772.1"/>
    <property type="molecule type" value="Genomic_DNA"/>
</dbReference>
<evidence type="ECO:0000256" key="3">
    <source>
        <dbReference type="ARBA" id="ARBA00022679"/>
    </source>
</evidence>
<name>A0ABP0F502_CLALP</name>
<feature type="chain" id="PRO_5045319952" description="Glycosyl transferase family 25 domain-containing protein" evidence="4">
    <location>
        <begin position="22"/>
        <end position="593"/>
    </location>
</feature>
<dbReference type="InterPro" id="IPR029044">
    <property type="entry name" value="Nucleotide-diphossugar_trans"/>
</dbReference>
<dbReference type="PANTHER" id="PTHR10730">
    <property type="entry name" value="PROCOLLAGEN-LYSINE,2-OXOGLUTARATE 5-DIOXYGENASE/GLYCOSYLTRANSFERASE 25 FAMILY MEMBER"/>
    <property type="match status" value="1"/>
</dbReference>
<sequence length="593" mass="69601">MYSKYLPILVSLYLFYVFVSGQTNFKEKENVWKEELFKSPQDADFKYDPMIQAPTIFIAIFVRNKEHSLPYFLNALYNQNYPKKRMALWIVTDHNTDKSAQLLETWVKHIRNEYHRVDYESVQSEWYYEGQKSNMDWPEERHVRLLQLRQQALVKARDQWADFILYVDADNILMNPYTIWHLMSADVTIVAPALNTLGSYSNFWCGQDERGYYKRTEDYFPIKNRRKLGTFQVPLVHSTFLIDLTHNDSLNLQFWPLRKDYNLDLDDIIIFSFNAKAAGIPVHVNNMHIYGYMPIPLKSDQTLVEEVETFTHLLMEVMTEPPVQIGIEITPSPILNTLPSSSKLGFDEIYMINLLRREDRYYRMKTVLDLQGISFKHFHAVDSKMMNTSYLKGLGIDMLPGFVDPYHGRTALTRGEIGCFLSHYYIWQEVVEKGYKQVIVLEDDVRFENAFSRKLGHVMNEIQELNLNWDLIYIGRKRMQTEVPEKRVPGSKFLVEADYSFWTLGYLLSLSGAKKLLAGSPLGKMVPVDEYLPIMFNKHPISQYMDAFPNRNIVALSVEPLIVYPTHYTGQENYFSDTETSSIWEEETKKDEL</sequence>
<evidence type="ECO:0000313" key="7">
    <source>
        <dbReference type="Proteomes" id="UP001642483"/>
    </source>
</evidence>